<organism evidence="2 3">
    <name type="scientific">Allohahella marinimesophila</name>
    <dbReference type="NCBI Taxonomy" id="1054972"/>
    <lineage>
        <taxon>Bacteria</taxon>
        <taxon>Pseudomonadati</taxon>
        <taxon>Pseudomonadota</taxon>
        <taxon>Gammaproteobacteria</taxon>
        <taxon>Oceanospirillales</taxon>
        <taxon>Hahellaceae</taxon>
        <taxon>Allohahella</taxon>
    </lineage>
</organism>
<dbReference type="Pfam" id="PF13744">
    <property type="entry name" value="HTH_37"/>
    <property type="match status" value="1"/>
</dbReference>
<dbReference type="RefSeq" id="WP_344808144.1">
    <property type="nucleotide sequence ID" value="NZ_BAABBO010000014.1"/>
</dbReference>
<dbReference type="SUPFAM" id="SSF47413">
    <property type="entry name" value="lambda repressor-like DNA-binding domains"/>
    <property type="match status" value="1"/>
</dbReference>
<proteinExistence type="predicted"/>
<dbReference type="Proteomes" id="UP001501337">
    <property type="component" value="Unassembled WGS sequence"/>
</dbReference>
<reference evidence="3" key="1">
    <citation type="journal article" date="2019" name="Int. J. Syst. Evol. Microbiol.">
        <title>The Global Catalogue of Microorganisms (GCM) 10K type strain sequencing project: providing services to taxonomists for standard genome sequencing and annotation.</title>
        <authorList>
            <consortium name="The Broad Institute Genomics Platform"/>
            <consortium name="The Broad Institute Genome Sequencing Center for Infectious Disease"/>
            <person name="Wu L."/>
            <person name="Ma J."/>
        </authorList>
    </citation>
    <scope>NUCLEOTIDE SEQUENCE [LARGE SCALE GENOMIC DNA]</scope>
    <source>
        <strain evidence="3">JCM 17555</strain>
    </source>
</reference>
<dbReference type="EMBL" id="BAABBO010000014">
    <property type="protein sequence ID" value="GAA3972017.1"/>
    <property type="molecule type" value="Genomic_DNA"/>
</dbReference>
<protein>
    <recommendedName>
        <fullName evidence="1">HigA2-like helix-turn-helix domain-containing protein</fullName>
    </recommendedName>
</protein>
<keyword evidence="3" id="KW-1185">Reference proteome</keyword>
<evidence type="ECO:0000259" key="1">
    <source>
        <dbReference type="Pfam" id="PF13744"/>
    </source>
</evidence>
<accession>A0ABP7PVH8</accession>
<evidence type="ECO:0000313" key="3">
    <source>
        <dbReference type="Proteomes" id="UP001501337"/>
    </source>
</evidence>
<evidence type="ECO:0000313" key="2">
    <source>
        <dbReference type="EMBL" id="GAA3972017.1"/>
    </source>
</evidence>
<dbReference type="InterPro" id="IPR010982">
    <property type="entry name" value="Lambda_DNA-bd_dom_sf"/>
</dbReference>
<gene>
    <name evidence="2" type="ORF">GCM10022278_31710</name>
</gene>
<feature type="domain" description="HigA2-like helix-turn-helix" evidence="1">
    <location>
        <begin position="9"/>
        <end position="79"/>
    </location>
</feature>
<sequence>MIEEGSQNFYADLACVDADAMQRKAMLIVRITDVISAKGLALAQASALMGIEAFCLESWLKGHFRDADETVLHACLHHLEIQRH</sequence>
<dbReference type="InterPro" id="IPR039554">
    <property type="entry name" value="HigA2-like_HTH"/>
</dbReference>
<comment type="caution">
    <text evidence="2">The sequence shown here is derived from an EMBL/GenBank/DDBJ whole genome shotgun (WGS) entry which is preliminary data.</text>
</comment>
<name>A0ABP7PVH8_9GAMM</name>